<feature type="transmembrane region" description="Helical" evidence="2">
    <location>
        <begin position="59"/>
        <end position="80"/>
    </location>
</feature>
<gene>
    <name evidence="3" type="ORF">C6P46_001735</name>
</gene>
<feature type="compositionally biased region" description="Basic residues" evidence="1">
    <location>
        <begin position="213"/>
        <end position="242"/>
    </location>
</feature>
<evidence type="ECO:0000313" key="3">
    <source>
        <dbReference type="EMBL" id="KAG0664271.1"/>
    </source>
</evidence>
<feature type="transmembrane region" description="Helical" evidence="2">
    <location>
        <begin position="100"/>
        <end position="121"/>
    </location>
</feature>
<keyword evidence="2" id="KW-0812">Transmembrane</keyword>
<feature type="transmembrane region" description="Helical" evidence="2">
    <location>
        <begin position="141"/>
        <end position="160"/>
    </location>
</feature>
<evidence type="ECO:0000313" key="4">
    <source>
        <dbReference type="Proteomes" id="UP000777482"/>
    </source>
</evidence>
<sequence>MSYYPFDADTDKEVSLVFLPARAAAVATTLSGLASFIALVLTAEVAYSVDSLGSNESALLEVTAVFCGIVVATGIALIYVRVQPPTVSNLWAVVPQVISYVMVLCLATIGFATASIFVALVPLARCDGDSCEHRNRAVRTICARAIAVVAIASLGILVTYELHATRPKAEAVVYQAQVRETMLYSRWRRDQLDGEALWVARNETGTSEENKKVQHHEHEHKHKQRKHDHRRKGRHHHHHHRHCQQDGTTSDSASSSSEEDRRRRRSKKATVDANVMSRQSAASSVASANAGDSMPTE</sequence>
<evidence type="ECO:0000256" key="1">
    <source>
        <dbReference type="SAM" id="MobiDB-lite"/>
    </source>
</evidence>
<organism evidence="3 4">
    <name type="scientific">Rhodotorula mucilaginosa</name>
    <name type="common">Yeast</name>
    <name type="synonym">Rhodotorula rubra</name>
    <dbReference type="NCBI Taxonomy" id="5537"/>
    <lineage>
        <taxon>Eukaryota</taxon>
        <taxon>Fungi</taxon>
        <taxon>Dikarya</taxon>
        <taxon>Basidiomycota</taxon>
        <taxon>Pucciniomycotina</taxon>
        <taxon>Microbotryomycetes</taxon>
        <taxon>Sporidiobolales</taxon>
        <taxon>Sporidiobolaceae</taxon>
        <taxon>Rhodotorula</taxon>
    </lineage>
</organism>
<dbReference type="EMBL" id="PUHQ01000015">
    <property type="protein sequence ID" value="KAG0664271.1"/>
    <property type="molecule type" value="Genomic_DNA"/>
</dbReference>
<dbReference type="Proteomes" id="UP000777482">
    <property type="component" value="Unassembled WGS sequence"/>
</dbReference>
<comment type="caution">
    <text evidence="3">The sequence shown here is derived from an EMBL/GenBank/DDBJ whole genome shotgun (WGS) entry which is preliminary data.</text>
</comment>
<feature type="compositionally biased region" description="Low complexity" evidence="1">
    <location>
        <begin position="277"/>
        <end position="290"/>
    </location>
</feature>
<dbReference type="AlphaFoldDB" id="A0A9P6W6X9"/>
<proteinExistence type="predicted"/>
<dbReference type="OrthoDB" id="10633845at2759"/>
<name>A0A9P6W6X9_RHOMI</name>
<protein>
    <submittedName>
        <fullName evidence="3">Uncharacterized protein</fullName>
    </submittedName>
</protein>
<keyword evidence="2" id="KW-0472">Membrane</keyword>
<accession>A0A9P6W6X9</accession>
<reference evidence="3 4" key="1">
    <citation type="submission" date="2020-11" db="EMBL/GenBank/DDBJ databases">
        <title>Kefir isolates.</title>
        <authorList>
            <person name="Marcisauskas S."/>
            <person name="Kim Y."/>
            <person name="Blasche S."/>
        </authorList>
    </citation>
    <scope>NUCLEOTIDE SEQUENCE [LARGE SCALE GENOMIC DNA]</scope>
    <source>
        <strain evidence="3 4">KR</strain>
    </source>
</reference>
<feature type="region of interest" description="Disordered" evidence="1">
    <location>
        <begin position="203"/>
        <end position="297"/>
    </location>
</feature>
<keyword evidence="4" id="KW-1185">Reference proteome</keyword>
<evidence type="ECO:0000256" key="2">
    <source>
        <dbReference type="SAM" id="Phobius"/>
    </source>
</evidence>
<keyword evidence="2" id="KW-1133">Transmembrane helix</keyword>
<feature type="transmembrane region" description="Helical" evidence="2">
    <location>
        <begin position="23"/>
        <end position="47"/>
    </location>
</feature>